<sequence length="295" mass="33597">MDILISYSKVAPIVLIIAALAWLLYKLRDRTPRELFPRQKKKAASSRRERKLPSTPSSVICSEHYLARIQDVWTHRDDAPSKELSGARGEAASMQSLEHCSHCAVYWNIGVRHPTERIACEIDHLVVSPQRIYLIETKSYAGDWEPADGEPSTQPKRWQRTTEHGTRTVTSPLEQVLRDVRILSAVIESMGLTLPIVPIVCFAGSCRLKNIHDKRVVLLPERQIAKLINSYEERKHGPANQDAGTFLRALSELNFWPEFYDPALIDALVDVKFTAPHPRQKNMQSRGHHGQQLHH</sequence>
<dbReference type="PROSITE" id="PS50965">
    <property type="entry name" value="NERD"/>
    <property type="match status" value="1"/>
</dbReference>
<protein>
    <submittedName>
        <fullName evidence="4">Nuclease-related domain-containing protein</fullName>
    </submittedName>
</protein>
<keyword evidence="2" id="KW-0472">Membrane</keyword>
<gene>
    <name evidence="4" type="ORF">SAMN02745702_01326</name>
</gene>
<dbReference type="AlphaFoldDB" id="A0A1T4VZ78"/>
<feature type="domain" description="NERD" evidence="3">
    <location>
        <begin position="85"/>
        <end position="206"/>
    </location>
</feature>
<dbReference type="STRING" id="1121442.SAMN02745702_01326"/>
<evidence type="ECO:0000313" key="5">
    <source>
        <dbReference type="Proteomes" id="UP000189733"/>
    </source>
</evidence>
<feature type="region of interest" description="Disordered" evidence="1">
    <location>
        <begin position="144"/>
        <end position="164"/>
    </location>
</feature>
<evidence type="ECO:0000259" key="3">
    <source>
        <dbReference type="PROSITE" id="PS50965"/>
    </source>
</evidence>
<evidence type="ECO:0000256" key="2">
    <source>
        <dbReference type="SAM" id="Phobius"/>
    </source>
</evidence>
<keyword evidence="5" id="KW-1185">Reference proteome</keyword>
<dbReference type="RefSeq" id="WP_078684614.1">
    <property type="nucleotide sequence ID" value="NZ_FUYA01000003.1"/>
</dbReference>
<accession>A0A1T4VZ78</accession>
<name>A0A1T4VZ78_9BACT</name>
<feature type="transmembrane region" description="Helical" evidence="2">
    <location>
        <begin position="6"/>
        <end position="25"/>
    </location>
</feature>
<proteinExistence type="predicted"/>
<dbReference type="Proteomes" id="UP000189733">
    <property type="component" value="Unassembled WGS sequence"/>
</dbReference>
<dbReference type="EMBL" id="FUYA01000003">
    <property type="protein sequence ID" value="SKA70320.1"/>
    <property type="molecule type" value="Genomic_DNA"/>
</dbReference>
<evidence type="ECO:0000313" key="4">
    <source>
        <dbReference type="EMBL" id="SKA70320.1"/>
    </source>
</evidence>
<organism evidence="4 5">
    <name type="scientific">Desulfobaculum bizertense DSM 18034</name>
    <dbReference type="NCBI Taxonomy" id="1121442"/>
    <lineage>
        <taxon>Bacteria</taxon>
        <taxon>Pseudomonadati</taxon>
        <taxon>Thermodesulfobacteriota</taxon>
        <taxon>Desulfovibrionia</taxon>
        <taxon>Desulfovibrionales</taxon>
        <taxon>Desulfovibrionaceae</taxon>
        <taxon>Desulfobaculum</taxon>
    </lineage>
</organism>
<feature type="region of interest" description="Disordered" evidence="1">
    <location>
        <begin position="36"/>
        <end position="56"/>
    </location>
</feature>
<keyword evidence="2" id="KW-1133">Transmembrane helix</keyword>
<evidence type="ECO:0000256" key="1">
    <source>
        <dbReference type="SAM" id="MobiDB-lite"/>
    </source>
</evidence>
<feature type="compositionally biased region" description="Basic residues" evidence="1">
    <location>
        <begin position="38"/>
        <end position="50"/>
    </location>
</feature>
<reference evidence="4 5" key="1">
    <citation type="submission" date="2017-02" db="EMBL/GenBank/DDBJ databases">
        <authorList>
            <person name="Peterson S.W."/>
        </authorList>
    </citation>
    <scope>NUCLEOTIDE SEQUENCE [LARGE SCALE GENOMIC DNA]</scope>
    <source>
        <strain evidence="4 5">DSM 18034</strain>
    </source>
</reference>
<dbReference type="Pfam" id="PF08378">
    <property type="entry name" value="NERD"/>
    <property type="match status" value="1"/>
</dbReference>
<keyword evidence="2" id="KW-0812">Transmembrane</keyword>
<dbReference type="OrthoDB" id="4246706at2"/>
<dbReference type="InterPro" id="IPR011528">
    <property type="entry name" value="NERD"/>
</dbReference>